<dbReference type="SMART" id="SM00388">
    <property type="entry name" value="HisKA"/>
    <property type="match status" value="1"/>
</dbReference>
<comment type="caution">
    <text evidence="11">The sequence shown here is derived from an EMBL/GenBank/DDBJ whole genome shotgun (WGS) entry which is preliminary data.</text>
</comment>
<dbReference type="SMART" id="SM00086">
    <property type="entry name" value="PAC"/>
    <property type="match status" value="1"/>
</dbReference>
<organism evidence="11 12">
    <name type="scientific">Gillisia lutea</name>
    <dbReference type="NCBI Taxonomy" id="2909668"/>
    <lineage>
        <taxon>Bacteria</taxon>
        <taxon>Pseudomonadati</taxon>
        <taxon>Bacteroidota</taxon>
        <taxon>Flavobacteriia</taxon>
        <taxon>Flavobacteriales</taxon>
        <taxon>Flavobacteriaceae</taxon>
        <taxon>Gillisia</taxon>
    </lineage>
</organism>
<evidence type="ECO:0000256" key="2">
    <source>
        <dbReference type="ARBA" id="ARBA00012438"/>
    </source>
</evidence>
<reference evidence="11" key="1">
    <citation type="submission" date="2022-01" db="EMBL/GenBank/DDBJ databases">
        <title>Gillisia lutea sp. nov., isolated from marine plastic residues from the Malvarosa beach (Valencia, Spain).</title>
        <authorList>
            <person name="Vidal-Verdu A."/>
            <person name="Molina-Menor E."/>
            <person name="Satari L."/>
            <person name="Pascual J."/>
            <person name="Pereto J."/>
            <person name="Porcar M."/>
        </authorList>
    </citation>
    <scope>NUCLEOTIDE SEQUENCE</scope>
    <source>
        <strain evidence="11">M10.2A</strain>
    </source>
</reference>
<dbReference type="PRINTS" id="PR00344">
    <property type="entry name" value="BCTRLSENSOR"/>
</dbReference>
<feature type="coiled-coil region" evidence="6">
    <location>
        <begin position="269"/>
        <end position="303"/>
    </location>
</feature>
<evidence type="ECO:0000256" key="1">
    <source>
        <dbReference type="ARBA" id="ARBA00000085"/>
    </source>
</evidence>
<dbReference type="PANTHER" id="PTHR43304:SF1">
    <property type="entry name" value="PAC DOMAIN-CONTAINING PROTEIN"/>
    <property type="match status" value="1"/>
</dbReference>
<dbReference type="InterPro" id="IPR000014">
    <property type="entry name" value="PAS"/>
</dbReference>
<dbReference type="Pfam" id="PF00512">
    <property type="entry name" value="HisKA"/>
    <property type="match status" value="1"/>
</dbReference>
<keyword evidence="7" id="KW-0812">Transmembrane</keyword>
<dbReference type="Gene3D" id="3.30.450.20">
    <property type="entry name" value="PAS domain"/>
    <property type="match status" value="1"/>
</dbReference>
<feature type="domain" description="PAS" evidence="9">
    <location>
        <begin position="296"/>
        <end position="341"/>
    </location>
</feature>
<feature type="transmembrane region" description="Helical" evidence="7">
    <location>
        <begin position="152"/>
        <end position="171"/>
    </location>
</feature>
<keyword evidence="12" id="KW-1185">Reference proteome</keyword>
<dbReference type="Pfam" id="PF02518">
    <property type="entry name" value="HATPase_c"/>
    <property type="match status" value="1"/>
</dbReference>
<feature type="transmembrane region" description="Helical" evidence="7">
    <location>
        <begin position="78"/>
        <end position="103"/>
    </location>
</feature>
<evidence type="ECO:0000256" key="4">
    <source>
        <dbReference type="ARBA" id="ARBA00022679"/>
    </source>
</evidence>
<protein>
    <recommendedName>
        <fullName evidence="2">histidine kinase</fullName>
        <ecNumber evidence="2">2.7.13.3</ecNumber>
    </recommendedName>
</protein>
<dbReference type="EC" id="2.7.13.3" evidence="2"/>
<evidence type="ECO:0000259" key="9">
    <source>
        <dbReference type="PROSITE" id="PS50112"/>
    </source>
</evidence>
<dbReference type="PROSITE" id="PS50109">
    <property type="entry name" value="HIS_KIN"/>
    <property type="match status" value="1"/>
</dbReference>
<evidence type="ECO:0000313" key="11">
    <source>
        <dbReference type="EMBL" id="MCF4101916.1"/>
    </source>
</evidence>
<dbReference type="PANTHER" id="PTHR43304">
    <property type="entry name" value="PHYTOCHROME-LIKE PROTEIN CPH1"/>
    <property type="match status" value="1"/>
</dbReference>
<dbReference type="NCBIfam" id="TIGR00229">
    <property type="entry name" value="sensory_box"/>
    <property type="match status" value="1"/>
</dbReference>
<feature type="transmembrane region" description="Helical" evidence="7">
    <location>
        <begin position="123"/>
        <end position="140"/>
    </location>
</feature>
<evidence type="ECO:0000259" key="10">
    <source>
        <dbReference type="PROSITE" id="PS50113"/>
    </source>
</evidence>
<dbReference type="Gene3D" id="3.30.565.10">
    <property type="entry name" value="Histidine kinase-like ATPase, C-terminal domain"/>
    <property type="match status" value="1"/>
</dbReference>
<dbReference type="RefSeq" id="WP_236134066.1">
    <property type="nucleotide sequence ID" value="NZ_JAKGTH010000009.1"/>
</dbReference>
<keyword evidence="11" id="KW-0547">Nucleotide-binding</keyword>
<feature type="transmembrane region" description="Helical" evidence="7">
    <location>
        <begin position="48"/>
        <end position="66"/>
    </location>
</feature>
<dbReference type="SMART" id="SM00387">
    <property type="entry name" value="HATPase_c"/>
    <property type="match status" value="1"/>
</dbReference>
<dbReference type="InterPro" id="IPR036097">
    <property type="entry name" value="HisK_dim/P_sf"/>
</dbReference>
<dbReference type="SUPFAM" id="SSF55785">
    <property type="entry name" value="PYP-like sensor domain (PAS domain)"/>
    <property type="match status" value="1"/>
</dbReference>
<dbReference type="InterPro" id="IPR036890">
    <property type="entry name" value="HATPase_C_sf"/>
</dbReference>
<dbReference type="InterPro" id="IPR003661">
    <property type="entry name" value="HisK_dim/P_dom"/>
</dbReference>
<dbReference type="Proteomes" id="UP001179363">
    <property type="component" value="Unassembled WGS sequence"/>
</dbReference>
<comment type="catalytic activity">
    <reaction evidence="1">
        <text>ATP + protein L-histidine = ADP + protein N-phospho-L-histidine.</text>
        <dbReference type="EC" id="2.7.13.3"/>
    </reaction>
</comment>
<dbReference type="InterPro" id="IPR004358">
    <property type="entry name" value="Sig_transdc_His_kin-like_C"/>
</dbReference>
<feature type="transmembrane region" description="Helical" evidence="7">
    <location>
        <begin position="12"/>
        <end position="33"/>
    </location>
</feature>
<evidence type="ECO:0000256" key="6">
    <source>
        <dbReference type="SAM" id="Coils"/>
    </source>
</evidence>
<dbReference type="GO" id="GO:0005524">
    <property type="term" value="F:ATP binding"/>
    <property type="evidence" value="ECO:0007669"/>
    <property type="project" value="UniProtKB-KW"/>
</dbReference>
<feature type="transmembrane region" description="Helical" evidence="7">
    <location>
        <begin position="252"/>
        <end position="276"/>
    </location>
</feature>
<name>A0ABS9EGD1_9FLAO</name>
<dbReference type="InterPro" id="IPR001610">
    <property type="entry name" value="PAC"/>
</dbReference>
<evidence type="ECO:0000259" key="8">
    <source>
        <dbReference type="PROSITE" id="PS50109"/>
    </source>
</evidence>
<keyword evidence="7" id="KW-0472">Membrane</keyword>
<evidence type="ECO:0000313" key="12">
    <source>
        <dbReference type="Proteomes" id="UP001179363"/>
    </source>
</evidence>
<feature type="domain" description="Histidine kinase" evidence="8">
    <location>
        <begin position="434"/>
        <end position="647"/>
    </location>
</feature>
<dbReference type="SUPFAM" id="SSF55874">
    <property type="entry name" value="ATPase domain of HSP90 chaperone/DNA topoisomerase II/histidine kinase"/>
    <property type="match status" value="1"/>
</dbReference>
<dbReference type="InterPro" id="IPR035965">
    <property type="entry name" value="PAS-like_dom_sf"/>
</dbReference>
<dbReference type="Pfam" id="PF13426">
    <property type="entry name" value="PAS_9"/>
    <property type="match status" value="1"/>
</dbReference>
<keyword evidence="6" id="KW-0175">Coiled coil</keyword>
<accession>A0ABS9EGD1</accession>
<dbReference type="EMBL" id="JAKGTH010000009">
    <property type="protein sequence ID" value="MCF4101916.1"/>
    <property type="molecule type" value="Genomic_DNA"/>
</dbReference>
<gene>
    <name evidence="11" type="ORF">L1I30_09575</name>
</gene>
<feature type="domain" description="PAC" evidence="10">
    <location>
        <begin position="363"/>
        <end position="420"/>
    </location>
</feature>
<keyword evidence="4" id="KW-0808">Transferase</keyword>
<dbReference type="InterPro" id="IPR003594">
    <property type="entry name" value="HATPase_dom"/>
</dbReference>
<feature type="transmembrane region" description="Helical" evidence="7">
    <location>
        <begin position="220"/>
        <end position="240"/>
    </location>
</feature>
<evidence type="ECO:0000256" key="3">
    <source>
        <dbReference type="ARBA" id="ARBA00022553"/>
    </source>
</evidence>
<proteinExistence type="predicted"/>
<dbReference type="PROSITE" id="PS50112">
    <property type="entry name" value="PAS"/>
    <property type="match status" value="1"/>
</dbReference>
<dbReference type="CDD" id="cd00082">
    <property type="entry name" value="HisKA"/>
    <property type="match status" value="1"/>
</dbReference>
<keyword evidence="11" id="KW-0067">ATP-binding</keyword>
<dbReference type="Gene3D" id="1.10.287.130">
    <property type="match status" value="1"/>
</dbReference>
<keyword evidence="7" id="KW-1133">Transmembrane helix</keyword>
<keyword evidence="5" id="KW-0418">Kinase</keyword>
<dbReference type="InterPro" id="IPR005467">
    <property type="entry name" value="His_kinase_dom"/>
</dbReference>
<keyword evidence="3" id="KW-0597">Phosphoprotein</keyword>
<dbReference type="PROSITE" id="PS50113">
    <property type="entry name" value="PAC"/>
    <property type="match status" value="1"/>
</dbReference>
<evidence type="ECO:0000256" key="7">
    <source>
        <dbReference type="SAM" id="Phobius"/>
    </source>
</evidence>
<dbReference type="InterPro" id="IPR000700">
    <property type="entry name" value="PAS-assoc_C"/>
</dbReference>
<evidence type="ECO:0000256" key="5">
    <source>
        <dbReference type="ARBA" id="ARBA00022777"/>
    </source>
</evidence>
<dbReference type="CDD" id="cd00130">
    <property type="entry name" value="PAS"/>
    <property type="match status" value="1"/>
</dbReference>
<dbReference type="InterPro" id="IPR052162">
    <property type="entry name" value="Sensor_kinase/Photoreceptor"/>
</dbReference>
<dbReference type="SUPFAM" id="SSF47384">
    <property type="entry name" value="Homodimeric domain of signal transducing histidine kinase"/>
    <property type="match status" value="1"/>
</dbReference>
<sequence length="647" mass="73192">MQSSHSPRISNVLTTQAGVALIVSLIVLFGWIFHVKEVLSIIPGSPTMKFNTALAFLFSSIGVLIARKGGRIFRIFTYILAISILIISVLTLAQYVFAFNYNIDNLFIVDPYSQTNPGRMSPATAFCFSLLSLSLLGTNSQSIKLRTATNHVLLAITIIAMFAIFGFILQIPAKGKIFFFDSMAIHTAILFRLTSQSLSYKNPTYGFTALYLGDYAGSKLMRWILPFLIVFPLSLGYWLLYIINNNMLNVEFGVAICAISCTLVCIFYVAMVAIRLNNSDRERKKLENELYESNQELSHFKKALDASSIVATTDRKGVITYVNNKFCEISKYGRDELIGQTHKILNSGHHSKEFFKSLWKKIGNGEVWIGGIKNRAKDGTYYWVHTAIVPFKDENGKIYQYLAIRQDITKLTMLSSQYENLKLRNKEIEQFTYIASHDLQEPLRTVNSMVDLIQQDYHHQLDEEALVCLDFVMDATTRMSNLIKGLLDYSRIGGDKHLVKVNLMEMVETVTKDLSSLILETNTKITTGDLPMTMAYSTELRLLFQNLISNAIKFQEKGNRPEIHISALQTNEHWQISVRDNGIGLANPSSRNIFAIFKKLNNHSEFEGTGIGLAHCEKIVHLHGGEIWVDSELHKGSTFNFTIFKYS</sequence>